<keyword evidence="1" id="KW-0472">Membrane</keyword>
<proteinExistence type="predicted"/>
<dbReference type="Proteomes" id="UP001501442">
    <property type="component" value="Unassembled WGS sequence"/>
</dbReference>
<dbReference type="EMBL" id="BAABHK010000023">
    <property type="protein sequence ID" value="GAA4638432.1"/>
    <property type="molecule type" value="Genomic_DNA"/>
</dbReference>
<sequence>MIGAILTQVLVLQPAWALLPAVFGVAFAVIARVRMPQAVRPTAVFRR</sequence>
<organism evidence="2 3">
    <name type="scientific">Actinoallomurus vinaceus</name>
    <dbReference type="NCBI Taxonomy" id="1080074"/>
    <lineage>
        <taxon>Bacteria</taxon>
        <taxon>Bacillati</taxon>
        <taxon>Actinomycetota</taxon>
        <taxon>Actinomycetes</taxon>
        <taxon>Streptosporangiales</taxon>
        <taxon>Thermomonosporaceae</taxon>
        <taxon>Actinoallomurus</taxon>
    </lineage>
</organism>
<gene>
    <name evidence="2" type="ORF">GCM10023196_096050</name>
</gene>
<evidence type="ECO:0000313" key="3">
    <source>
        <dbReference type="Proteomes" id="UP001501442"/>
    </source>
</evidence>
<reference evidence="3" key="1">
    <citation type="journal article" date="2019" name="Int. J. Syst. Evol. Microbiol.">
        <title>The Global Catalogue of Microorganisms (GCM) 10K type strain sequencing project: providing services to taxonomists for standard genome sequencing and annotation.</title>
        <authorList>
            <consortium name="The Broad Institute Genomics Platform"/>
            <consortium name="The Broad Institute Genome Sequencing Center for Infectious Disease"/>
            <person name="Wu L."/>
            <person name="Ma J."/>
        </authorList>
    </citation>
    <scope>NUCLEOTIDE SEQUENCE [LARGE SCALE GENOMIC DNA]</scope>
    <source>
        <strain evidence="3">JCM 17939</strain>
    </source>
</reference>
<keyword evidence="1" id="KW-1133">Transmembrane helix</keyword>
<feature type="transmembrane region" description="Helical" evidence="1">
    <location>
        <begin position="15"/>
        <end position="33"/>
    </location>
</feature>
<name>A0ABP8USI6_9ACTN</name>
<keyword evidence="3" id="KW-1185">Reference proteome</keyword>
<keyword evidence="1" id="KW-0812">Transmembrane</keyword>
<protein>
    <submittedName>
        <fullName evidence="2">Uncharacterized protein</fullName>
    </submittedName>
</protein>
<accession>A0ABP8USI6</accession>
<evidence type="ECO:0000313" key="2">
    <source>
        <dbReference type="EMBL" id="GAA4638432.1"/>
    </source>
</evidence>
<comment type="caution">
    <text evidence="2">The sequence shown here is derived from an EMBL/GenBank/DDBJ whole genome shotgun (WGS) entry which is preliminary data.</text>
</comment>
<evidence type="ECO:0000256" key="1">
    <source>
        <dbReference type="SAM" id="Phobius"/>
    </source>
</evidence>